<dbReference type="SUPFAM" id="SSF53098">
    <property type="entry name" value="Ribonuclease H-like"/>
    <property type="match status" value="1"/>
</dbReference>
<keyword evidence="1 4" id="KW-0378">Hydrolase</keyword>
<dbReference type="InterPro" id="IPR013520">
    <property type="entry name" value="Ribonucl_H"/>
</dbReference>
<keyword evidence="2" id="KW-0812">Transmembrane</keyword>
<dbReference type="EMBL" id="CP047129">
    <property type="protein sequence ID" value="QHB62384.1"/>
    <property type="molecule type" value="Genomic_DNA"/>
</dbReference>
<evidence type="ECO:0000259" key="3">
    <source>
        <dbReference type="SMART" id="SM00479"/>
    </source>
</evidence>
<dbReference type="NCBIfam" id="TIGR00573">
    <property type="entry name" value="dnaq"/>
    <property type="match status" value="1"/>
</dbReference>
<sequence length="256" mass="28751">MRKRTLYWILAALFAASAIYAPFDDNRDSGLPLTIVTIIALVALAVGFAMAARKVDPEARFKKKPKSVTKMKSKPVKAKDLMVDNYTSIDLETTGFSPSDDRIVEIGAIRVRNGRPVKRYSQLINPQRPLPEEITRLNGLTDADLRNQPTVDQVLPDFIRFIGNDTLIGHNINEFDAAFLLANTTRLGMRHIGNKTIDTLPLDRALYPEEPKHRLVDIIRRFGIAQTESHRAADDALQTAQCYETMKAYMKANGIK</sequence>
<dbReference type="Proteomes" id="UP000193905">
    <property type="component" value="Unassembled WGS sequence"/>
</dbReference>
<reference evidence="8 15" key="5">
    <citation type="submission" date="2019-12" db="EMBL/GenBank/DDBJ databases">
        <title>Draft Genome Sequence of Bifidobacterium adolescentis ZJ2.</title>
        <authorList>
            <person name="Jin Z."/>
        </authorList>
    </citation>
    <scope>NUCLEOTIDE SEQUENCE [LARGE SCALE GENOMIC DNA]</scope>
    <source>
        <strain evidence="8 15">ZJ2</strain>
    </source>
</reference>
<reference evidence="4 14" key="4">
    <citation type="journal article" date="2019" name="Nat. Med.">
        <title>A library of human gut bacterial isolates paired with longitudinal multiomics data enables mechanistic microbiome research.</title>
        <authorList>
            <person name="Poyet M."/>
            <person name="Groussin M."/>
            <person name="Gibbons S.M."/>
            <person name="Avila-Pacheco J."/>
            <person name="Jiang X."/>
            <person name="Kearney S.M."/>
            <person name="Perrotta A.R."/>
            <person name="Berdy B."/>
            <person name="Zhao S."/>
            <person name="Lieberman T.D."/>
            <person name="Swanson P.K."/>
            <person name="Smith M."/>
            <person name="Roesemann S."/>
            <person name="Alexander J.E."/>
            <person name="Rich S.A."/>
            <person name="Livny J."/>
            <person name="Vlamakis H."/>
            <person name="Clish C."/>
            <person name="Bullock K."/>
            <person name="Deik A."/>
            <person name="Scott J."/>
            <person name="Pierce K.A."/>
            <person name="Xavier R.J."/>
            <person name="Alm E.J."/>
        </authorList>
    </citation>
    <scope>NUCLEOTIDE SEQUENCE [LARGE SCALE GENOMIC DNA]</scope>
    <source>
        <strain evidence="4 14">BIOML-A190</strain>
    </source>
</reference>
<dbReference type="GO" id="GO:0008408">
    <property type="term" value="F:3'-5' exonuclease activity"/>
    <property type="evidence" value="ECO:0007669"/>
    <property type="project" value="TreeGrafter"/>
</dbReference>
<evidence type="ECO:0000313" key="4">
    <source>
        <dbReference type="EMBL" id="KAB5748296.1"/>
    </source>
</evidence>
<accession>A0A076JLH8</accession>
<dbReference type="Pfam" id="PF00929">
    <property type="entry name" value="RNase_T"/>
    <property type="match status" value="1"/>
</dbReference>
<protein>
    <submittedName>
        <fullName evidence="4">3'-5' exonuclease</fullName>
    </submittedName>
    <submittedName>
        <fullName evidence="6">DNA polymerase III, alpha chain</fullName>
    </submittedName>
    <submittedName>
        <fullName evidence="5">Exonuclease, DNA polymerase III, epsilon subunit family</fullName>
    </submittedName>
</protein>
<evidence type="ECO:0000313" key="6">
    <source>
        <dbReference type="EMBL" id="OSG95412.1"/>
    </source>
</evidence>
<dbReference type="EMBL" id="LNKH01000003">
    <property type="protein sequence ID" value="OSG98062.1"/>
    <property type="molecule type" value="Genomic_DNA"/>
</dbReference>
<dbReference type="FunFam" id="3.30.420.10:FF:000045">
    <property type="entry name" value="3'-5' exonuclease DinG"/>
    <property type="match status" value="1"/>
</dbReference>
<keyword evidence="1 4" id="KW-0269">Exonuclease</keyword>
<keyword evidence="1 4" id="KW-0540">Nuclease</keyword>
<dbReference type="EMBL" id="QRLP01000001">
    <property type="protein sequence ID" value="RHJ20329.1"/>
    <property type="molecule type" value="Genomic_DNA"/>
</dbReference>
<keyword evidence="2" id="KW-1133">Transmembrane helix</keyword>
<reference evidence="11 12" key="1">
    <citation type="journal article" date="2016" name="Sci. Rep.">
        <title>Evaluation of genetic diversity among strains of the human gut commensal Bifidobacterium adolescentis.</title>
        <authorList>
            <person name="Duranti S."/>
            <person name="Milani C."/>
            <person name="Lugli G.A."/>
            <person name="Mancabelli L."/>
            <person name="Turroni F."/>
            <person name="Ferrario C."/>
            <person name="Mangifesta M."/>
            <person name="Viappiani A."/>
            <person name="Sanchez B."/>
            <person name="Margolles A."/>
            <person name="van Sinderen D."/>
            <person name="Ventura M."/>
        </authorList>
    </citation>
    <scope>NUCLEOTIDE SEQUENCE [LARGE SCALE GENOMIC DNA]</scope>
    <source>
        <strain evidence="6 11">AD2-8</strain>
        <strain evidence="7 12">AL46-2</strain>
    </source>
</reference>
<name>A0A076JLH8_BIFAD</name>
<dbReference type="GO" id="GO:0003677">
    <property type="term" value="F:DNA binding"/>
    <property type="evidence" value="ECO:0007669"/>
    <property type="project" value="InterPro"/>
</dbReference>
<dbReference type="PANTHER" id="PTHR30231">
    <property type="entry name" value="DNA POLYMERASE III SUBUNIT EPSILON"/>
    <property type="match status" value="1"/>
</dbReference>
<evidence type="ECO:0000313" key="10">
    <source>
        <dbReference type="Proteomes" id="UP000192714"/>
    </source>
</evidence>
<feature type="domain" description="Exonuclease" evidence="3">
    <location>
        <begin position="85"/>
        <end position="252"/>
    </location>
</feature>
<feature type="transmembrane region" description="Helical" evidence="2">
    <location>
        <begin position="5"/>
        <end position="23"/>
    </location>
</feature>
<gene>
    <name evidence="6" type="ORF">AD0028_0653</name>
    <name evidence="7" type="ORF">AL0462_0609</name>
    <name evidence="5" type="ORF">B5789_1386</name>
    <name evidence="9" type="ORF">DW139_03055</name>
    <name evidence="8" type="ORF">F3K97_03325</name>
    <name evidence="4" type="ORF">GA752_02150</name>
</gene>
<dbReference type="AlphaFoldDB" id="A0A076JLH8"/>
<evidence type="ECO:0000313" key="9">
    <source>
        <dbReference type="EMBL" id="RHJ20329.1"/>
    </source>
</evidence>
<dbReference type="Proteomes" id="UP000284589">
    <property type="component" value="Unassembled WGS sequence"/>
</dbReference>
<reference evidence="5 10" key="2">
    <citation type="submission" date="2017-03" db="EMBL/GenBank/DDBJ databases">
        <title>Maternal inheritance of bifidobacteria.</title>
        <authorList>
            <person name="Lugli G.A."/>
            <person name="Duranti S."/>
            <person name="Milani C."/>
            <person name="Mancabelli L."/>
        </authorList>
    </citation>
    <scope>NUCLEOTIDE SEQUENCE [LARGE SCALE GENOMIC DNA]</scope>
    <source>
        <strain evidence="5 10">1892B</strain>
    </source>
</reference>
<dbReference type="Proteomes" id="UP000192714">
    <property type="component" value="Unassembled WGS sequence"/>
</dbReference>
<dbReference type="KEGG" id="badl:BADO_0631"/>
<evidence type="ECO:0000313" key="13">
    <source>
        <dbReference type="Proteomes" id="UP000284589"/>
    </source>
</evidence>
<dbReference type="EMBL" id="LNKF01000002">
    <property type="protein sequence ID" value="OSG95412.1"/>
    <property type="molecule type" value="Genomic_DNA"/>
</dbReference>
<feature type="transmembrane region" description="Helical" evidence="2">
    <location>
        <begin position="29"/>
        <end position="52"/>
    </location>
</feature>
<evidence type="ECO:0000313" key="11">
    <source>
        <dbReference type="Proteomes" id="UP000193664"/>
    </source>
</evidence>
<dbReference type="Proteomes" id="UP000193664">
    <property type="component" value="Unassembled WGS sequence"/>
</dbReference>
<dbReference type="Proteomes" id="UP000437631">
    <property type="component" value="Unassembled WGS sequence"/>
</dbReference>
<dbReference type="EMBL" id="WDLT01000001">
    <property type="protein sequence ID" value="KAB5748296.1"/>
    <property type="molecule type" value="Genomic_DNA"/>
</dbReference>
<proteinExistence type="predicted"/>
<dbReference type="Proteomes" id="UP000464884">
    <property type="component" value="Chromosome"/>
</dbReference>
<evidence type="ECO:0000313" key="5">
    <source>
        <dbReference type="EMBL" id="OQM57899.1"/>
    </source>
</evidence>
<evidence type="ECO:0000313" key="12">
    <source>
        <dbReference type="Proteomes" id="UP000193905"/>
    </source>
</evidence>
<dbReference type="InterPro" id="IPR012337">
    <property type="entry name" value="RNaseH-like_sf"/>
</dbReference>
<organism evidence="4 14">
    <name type="scientific">Bifidobacterium adolescentis</name>
    <dbReference type="NCBI Taxonomy" id="1680"/>
    <lineage>
        <taxon>Bacteria</taxon>
        <taxon>Bacillati</taxon>
        <taxon>Actinomycetota</taxon>
        <taxon>Actinomycetes</taxon>
        <taxon>Bifidobacteriales</taxon>
        <taxon>Bifidobacteriaceae</taxon>
        <taxon>Bifidobacterium</taxon>
    </lineage>
</organism>
<evidence type="ECO:0000313" key="14">
    <source>
        <dbReference type="Proteomes" id="UP000437631"/>
    </source>
</evidence>
<dbReference type="SMART" id="SM00479">
    <property type="entry name" value="EXOIII"/>
    <property type="match status" value="1"/>
</dbReference>
<evidence type="ECO:0000256" key="1">
    <source>
        <dbReference type="ARBA" id="ARBA00022839"/>
    </source>
</evidence>
<dbReference type="OrthoDB" id="190275at2"/>
<evidence type="ECO:0000313" key="15">
    <source>
        <dbReference type="Proteomes" id="UP000464884"/>
    </source>
</evidence>
<dbReference type="RefSeq" id="WP_003808806.1">
    <property type="nucleotide sequence ID" value="NZ_AP031418.1"/>
</dbReference>
<dbReference type="CDD" id="cd06127">
    <property type="entry name" value="DEDDh"/>
    <property type="match status" value="1"/>
</dbReference>
<dbReference type="EMBL" id="NAQF01000005">
    <property type="protein sequence ID" value="OQM57899.1"/>
    <property type="molecule type" value="Genomic_DNA"/>
</dbReference>
<dbReference type="GO" id="GO:0003887">
    <property type="term" value="F:DNA-directed DNA polymerase activity"/>
    <property type="evidence" value="ECO:0007669"/>
    <property type="project" value="InterPro"/>
</dbReference>
<keyword evidence="2" id="KW-0472">Membrane</keyword>
<evidence type="ECO:0000313" key="7">
    <source>
        <dbReference type="EMBL" id="OSG98062.1"/>
    </source>
</evidence>
<dbReference type="Gene3D" id="3.30.420.10">
    <property type="entry name" value="Ribonuclease H-like superfamily/Ribonuclease H"/>
    <property type="match status" value="1"/>
</dbReference>
<evidence type="ECO:0000256" key="2">
    <source>
        <dbReference type="SAM" id="Phobius"/>
    </source>
</evidence>
<dbReference type="GO" id="GO:0045004">
    <property type="term" value="P:DNA replication proofreading"/>
    <property type="evidence" value="ECO:0007669"/>
    <property type="project" value="TreeGrafter"/>
</dbReference>
<reference evidence="9 13" key="3">
    <citation type="submission" date="2018-08" db="EMBL/GenBank/DDBJ databases">
        <title>A genome reference for cultivated species of the human gut microbiota.</title>
        <authorList>
            <person name="Zou Y."/>
            <person name="Xue W."/>
            <person name="Luo G."/>
        </authorList>
    </citation>
    <scope>NUCLEOTIDE SEQUENCE [LARGE SCALE GENOMIC DNA]</scope>
    <source>
        <strain evidence="9 13">AM12-20</strain>
    </source>
</reference>
<dbReference type="GO" id="GO:0005829">
    <property type="term" value="C:cytosol"/>
    <property type="evidence" value="ECO:0007669"/>
    <property type="project" value="TreeGrafter"/>
</dbReference>
<evidence type="ECO:0000313" key="8">
    <source>
        <dbReference type="EMBL" id="QHB62384.1"/>
    </source>
</evidence>
<dbReference type="InterPro" id="IPR006054">
    <property type="entry name" value="DnaQ"/>
</dbReference>
<dbReference type="eggNOG" id="COG2176">
    <property type="taxonomic scope" value="Bacteria"/>
</dbReference>
<dbReference type="PANTHER" id="PTHR30231:SF41">
    <property type="entry name" value="DNA POLYMERASE III SUBUNIT EPSILON"/>
    <property type="match status" value="1"/>
</dbReference>
<dbReference type="InterPro" id="IPR036397">
    <property type="entry name" value="RNaseH_sf"/>
</dbReference>